<feature type="domain" description="Peptidase U32 collagenase" evidence="1">
    <location>
        <begin position="400"/>
        <end position="520"/>
    </location>
</feature>
<dbReference type="Pfam" id="PF12392">
    <property type="entry name" value="DUF3656"/>
    <property type="match status" value="1"/>
</dbReference>
<dbReference type="InterPro" id="IPR020988">
    <property type="entry name" value="Pept_U32_collagenase"/>
</dbReference>
<proteinExistence type="predicted"/>
<dbReference type="Proteomes" id="UP000178086">
    <property type="component" value="Unassembled WGS sequence"/>
</dbReference>
<evidence type="ECO:0000313" key="2">
    <source>
        <dbReference type="EMBL" id="OFW31723.1"/>
    </source>
</evidence>
<evidence type="ECO:0000313" key="3">
    <source>
        <dbReference type="Proteomes" id="UP000178086"/>
    </source>
</evidence>
<reference evidence="2 3" key="1">
    <citation type="journal article" date="2016" name="Nat. Commun.">
        <title>Thousands of microbial genomes shed light on interconnected biogeochemical processes in an aquifer system.</title>
        <authorList>
            <person name="Anantharaman K."/>
            <person name="Brown C.T."/>
            <person name="Hug L.A."/>
            <person name="Sharon I."/>
            <person name="Castelle C.J."/>
            <person name="Probst A.J."/>
            <person name="Thomas B.C."/>
            <person name="Singh A."/>
            <person name="Wilkins M.J."/>
            <person name="Karaoz U."/>
            <person name="Brodie E.L."/>
            <person name="Williams K.H."/>
            <person name="Hubbard S.S."/>
            <person name="Banfield J.F."/>
        </authorList>
    </citation>
    <scope>NUCLEOTIDE SEQUENCE [LARGE SCALE GENOMIC DNA]</scope>
</reference>
<evidence type="ECO:0000259" key="1">
    <source>
        <dbReference type="Pfam" id="PF12392"/>
    </source>
</evidence>
<accession>A0A1F2UMH3</accession>
<comment type="caution">
    <text evidence="2">The sequence shown here is derived from an EMBL/GenBank/DDBJ whole genome shotgun (WGS) entry which is preliminary data.</text>
</comment>
<organism evidence="2 3">
    <name type="scientific">Candidatus Aquicultor primus</name>
    <dbReference type="NCBI Taxonomy" id="1797195"/>
    <lineage>
        <taxon>Bacteria</taxon>
        <taxon>Bacillati</taxon>
        <taxon>Actinomycetota</taxon>
        <taxon>Candidatus Aquicultoria</taxon>
        <taxon>Candidatus Aquicultorales</taxon>
        <taxon>Candidatus Aquicultoraceae</taxon>
        <taxon>Candidatus Aquicultor</taxon>
    </lineage>
</organism>
<dbReference type="AlphaFoldDB" id="A0A1F2UMH3"/>
<gene>
    <name evidence="2" type="ORF">A2074_08765</name>
</gene>
<protein>
    <recommendedName>
        <fullName evidence="1">Peptidase U32 collagenase domain-containing protein</fullName>
    </recommendedName>
</protein>
<dbReference type="InterPro" id="IPR001539">
    <property type="entry name" value="Peptidase_U32"/>
</dbReference>
<dbReference type="PANTHER" id="PTHR30217">
    <property type="entry name" value="PEPTIDASE U32 FAMILY"/>
    <property type="match status" value="1"/>
</dbReference>
<dbReference type="PANTHER" id="PTHR30217:SF10">
    <property type="entry name" value="23S RRNA 5-HYDROXYCYTIDINE C2501 SYNTHASE"/>
    <property type="match status" value="1"/>
</dbReference>
<name>A0A1F2UMH3_9ACTN</name>
<sequence>MNVSGKKLELLAPAGSKRAFYAALNSGADAIYLGIDKFSARRQAENFSLDELDDVVREAHLKDVKIYVAFNTIIADGELGTAVESLARINNAGVDSVIIQDWGIFKLVKEYFPELKIHASTQMNTHNTSMVKMLEEAGASRITLARELAIDEIKEICGSTGVEIETFIHGALCFSYSGQCLFSSMVGNRSGNRGMCPQACRMSYRLLSAGKKDEVWPTPGDHILSTKDLAGINLIPQLARSGVSALKIEGRMKSPEYVATVVRVYRHAIDRYLADPDGFEVSETELDELREVFSRGFTEGYFKEIKDDRLMSYFRPSDRGILLGRVTYLDVYTARLGLQINRELCVGDEIEVWVSRGGRVRNKVEKLFVDDKQVECAPAGSKAVIIIDEKRHKINTGDRVFRVHNERLIQAARAAITGGSTQKTPIELSARVEIGQPVEITAHVSGRPNDAARVVSDFKAEKGERRTLAEADVIAQLDRLGNTVYEAVAWDIRVGEGVMVPLGQLNELRRELIEKLDAVRLKAQPRTKVSVGKVRQRLQEDMVPEKTVARRKPVISVDISTVKQAAKAVENGADWLYVKPGFSRQARASIEEVSRIAAQQKVRVALASGNILHQAELTAFMEYARSNKAMLDALLVDNFGVNREAEALGLPVFTDYHINNFNTLSTRLFRDDGAARICLSAELALEQIKDIAGAVDVELEAIVHGWLEVMTTEHCVVSAGKESCSACDSRMFYIEDTKAFRFPVEQDTRCRSHIYNSRELYLLPNVKEIMDAGVTSIRLVLDRYEPQLVGGITSLYKEAVDLIRHDIDDISKVVRRAEKLFPREFESTTGHYFRPVQ</sequence>
<dbReference type="InterPro" id="IPR051454">
    <property type="entry name" value="RNA/ubiquinone_mod_enzymes"/>
</dbReference>
<dbReference type="Pfam" id="PF01136">
    <property type="entry name" value="Peptidase_U32"/>
    <property type="match status" value="2"/>
</dbReference>
<dbReference type="EMBL" id="MELI01000114">
    <property type="protein sequence ID" value="OFW31723.1"/>
    <property type="molecule type" value="Genomic_DNA"/>
</dbReference>